<evidence type="ECO:0000313" key="2">
    <source>
        <dbReference type="EMBL" id="URE12558.1"/>
    </source>
</evidence>
<dbReference type="AlphaFoldDB" id="A0A9E7GK00"/>
<organism evidence="2 3">
    <name type="scientific">Musa troglodytarum</name>
    <name type="common">fe'i banana</name>
    <dbReference type="NCBI Taxonomy" id="320322"/>
    <lineage>
        <taxon>Eukaryota</taxon>
        <taxon>Viridiplantae</taxon>
        <taxon>Streptophyta</taxon>
        <taxon>Embryophyta</taxon>
        <taxon>Tracheophyta</taxon>
        <taxon>Spermatophyta</taxon>
        <taxon>Magnoliopsida</taxon>
        <taxon>Liliopsida</taxon>
        <taxon>Zingiberales</taxon>
        <taxon>Musaceae</taxon>
        <taxon>Musa</taxon>
    </lineage>
</organism>
<name>A0A9E7GK00_9LILI</name>
<gene>
    <name evidence="2" type="ORF">MUK42_34568</name>
</gene>
<protein>
    <submittedName>
        <fullName evidence="2">Uncharacterized protein</fullName>
    </submittedName>
</protein>
<accession>A0A9E7GK00</accession>
<keyword evidence="3" id="KW-1185">Reference proteome</keyword>
<evidence type="ECO:0000313" key="3">
    <source>
        <dbReference type="Proteomes" id="UP001055439"/>
    </source>
</evidence>
<feature type="transmembrane region" description="Helical" evidence="1">
    <location>
        <begin position="27"/>
        <end position="45"/>
    </location>
</feature>
<dbReference type="Proteomes" id="UP001055439">
    <property type="component" value="Chromosome 6"/>
</dbReference>
<keyword evidence="1" id="KW-1133">Transmembrane helix</keyword>
<keyword evidence="1" id="KW-0812">Transmembrane</keyword>
<proteinExistence type="predicted"/>
<evidence type="ECO:0000256" key="1">
    <source>
        <dbReference type="SAM" id="Phobius"/>
    </source>
</evidence>
<sequence>MLPSGGFAYVRYNFKLRGQLRPSRVPLLPFLLLFFVFPRLFFLHLQRQPLLIFSASRGGAMNAGGH</sequence>
<dbReference type="EMBL" id="CP097508">
    <property type="protein sequence ID" value="URE12558.1"/>
    <property type="molecule type" value="Genomic_DNA"/>
</dbReference>
<keyword evidence="1" id="KW-0472">Membrane</keyword>
<reference evidence="2" key="1">
    <citation type="submission" date="2022-05" db="EMBL/GenBank/DDBJ databases">
        <title>The Musa troglodytarum L. genome provides insights into the mechanism of non-climacteric behaviour and enrichment of carotenoids.</title>
        <authorList>
            <person name="Wang J."/>
        </authorList>
    </citation>
    <scope>NUCLEOTIDE SEQUENCE</scope>
    <source>
        <tissue evidence="2">Leaf</tissue>
    </source>
</reference>